<keyword evidence="1" id="KW-0812">Transmembrane</keyword>
<proteinExistence type="predicted"/>
<accession>A0AAN9N0R3</accession>
<sequence length="193" mass="21855">MHGCTTTMQACILIHSMIVRFASVLWWLIGTHLQTYRRNHVLTRNDFSRRICTDPITIFITSPAEFSLLGDEHSLFRGVHEHLKSRKPDQEWLRKRTSLTSRNYSLSLSLNLLNFPCGYGDFGGNRPMGSSRDMELGEEAIARWLHLSRSLLGSFSTFCTLFKTLTLVSITKGGSYTLCVDRAGVELSIKPLA</sequence>
<evidence type="ECO:0000313" key="3">
    <source>
        <dbReference type="Proteomes" id="UP001367508"/>
    </source>
</evidence>
<keyword evidence="1" id="KW-0472">Membrane</keyword>
<feature type="transmembrane region" description="Helical" evidence="1">
    <location>
        <begin position="6"/>
        <end position="29"/>
    </location>
</feature>
<name>A0AAN9N0R3_CANGL</name>
<evidence type="ECO:0000313" key="2">
    <source>
        <dbReference type="EMBL" id="KAK7361148.1"/>
    </source>
</evidence>
<comment type="caution">
    <text evidence="2">The sequence shown here is derived from an EMBL/GenBank/DDBJ whole genome shotgun (WGS) entry which is preliminary data.</text>
</comment>
<evidence type="ECO:0000256" key="1">
    <source>
        <dbReference type="SAM" id="Phobius"/>
    </source>
</evidence>
<dbReference type="EMBL" id="JAYMYQ010000001">
    <property type="protein sequence ID" value="KAK7361148.1"/>
    <property type="molecule type" value="Genomic_DNA"/>
</dbReference>
<gene>
    <name evidence="2" type="ORF">VNO77_03192</name>
</gene>
<dbReference type="Proteomes" id="UP001367508">
    <property type="component" value="Unassembled WGS sequence"/>
</dbReference>
<protein>
    <submittedName>
        <fullName evidence="2">Uncharacterized protein</fullName>
    </submittedName>
</protein>
<keyword evidence="3" id="KW-1185">Reference proteome</keyword>
<organism evidence="2 3">
    <name type="scientific">Canavalia gladiata</name>
    <name type="common">Sword bean</name>
    <name type="synonym">Dolichos gladiatus</name>
    <dbReference type="NCBI Taxonomy" id="3824"/>
    <lineage>
        <taxon>Eukaryota</taxon>
        <taxon>Viridiplantae</taxon>
        <taxon>Streptophyta</taxon>
        <taxon>Embryophyta</taxon>
        <taxon>Tracheophyta</taxon>
        <taxon>Spermatophyta</taxon>
        <taxon>Magnoliopsida</taxon>
        <taxon>eudicotyledons</taxon>
        <taxon>Gunneridae</taxon>
        <taxon>Pentapetalae</taxon>
        <taxon>rosids</taxon>
        <taxon>fabids</taxon>
        <taxon>Fabales</taxon>
        <taxon>Fabaceae</taxon>
        <taxon>Papilionoideae</taxon>
        <taxon>50 kb inversion clade</taxon>
        <taxon>NPAAA clade</taxon>
        <taxon>indigoferoid/millettioid clade</taxon>
        <taxon>Phaseoleae</taxon>
        <taxon>Canavalia</taxon>
    </lineage>
</organism>
<dbReference type="AlphaFoldDB" id="A0AAN9N0R3"/>
<keyword evidence="1" id="KW-1133">Transmembrane helix</keyword>
<reference evidence="2 3" key="1">
    <citation type="submission" date="2024-01" db="EMBL/GenBank/DDBJ databases">
        <title>The genomes of 5 underutilized Papilionoideae crops provide insights into root nodulation and disease resistanc.</title>
        <authorList>
            <person name="Jiang F."/>
        </authorList>
    </citation>
    <scope>NUCLEOTIDE SEQUENCE [LARGE SCALE GENOMIC DNA]</scope>
    <source>
        <strain evidence="2">LVBAO_FW01</strain>
        <tissue evidence="2">Leaves</tissue>
    </source>
</reference>